<protein>
    <submittedName>
        <fullName evidence="2">SCP2 sterol-binding domain-containing protein</fullName>
    </submittedName>
</protein>
<evidence type="ECO:0000313" key="3">
    <source>
        <dbReference type="Proteomes" id="UP001597216"/>
    </source>
</evidence>
<evidence type="ECO:0000313" key="2">
    <source>
        <dbReference type="EMBL" id="MFD1189219.1"/>
    </source>
</evidence>
<sequence>MASLEELTDRVRKGVGEDSGLGKSFKLDLKGEGFIHIDGGAVSNDDLPADLTVRISQKDLKAMGEGKLNPMTAVMTGRLQLSDMSLAMSMQAQMQALFAKLA</sequence>
<dbReference type="Gene3D" id="3.30.1050.10">
    <property type="entry name" value="SCP2 sterol-binding domain"/>
    <property type="match status" value="1"/>
</dbReference>
<dbReference type="InterPro" id="IPR036527">
    <property type="entry name" value="SCP2_sterol-bd_dom_sf"/>
</dbReference>
<dbReference type="Pfam" id="PF02036">
    <property type="entry name" value="SCP2"/>
    <property type="match status" value="1"/>
</dbReference>
<dbReference type="SUPFAM" id="SSF55718">
    <property type="entry name" value="SCP-like"/>
    <property type="match status" value="1"/>
</dbReference>
<dbReference type="InterPro" id="IPR003033">
    <property type="entry name" value="SCP2_sterol-bd_dom"/>
</dbReference>
<accession>A0ABW3SWB5</accession>
<dbReference type="RefSeq" id="WP_374345336.1">
    <property type="nucleotide sequence ID" value="NZ_JBHTLQ010000002.1"/>
</dbReference>
<organism evidence="2 3">
    <name type="scientific">Phenylobacterium conjunctum</name>
    <dbReference type="NCBI Taxonomy" id="1298959"/>
    <lineage>
        <taxon>Bacteria</taxon>
        <taxon>Pseudomonadati</taxon>
        <taxon>Pseudomonadota</taxon>
        <taxon>Alphaproteobacteria</taxon>
        <taxon>Caulobacterales</taxon>
        <taxon>Caulobacteraceae</taxon>
        <taxon>Phenylobacterium</taxon>
    </lineage>
</organism>
<reference evidence="3" key="1">
    <citation type="journal article" date="2019" name="Int. J. Syst. Evol. Microbiol.">
        <title>The Global Catalogue of Microorganisms (GCM) 10K type strain sequencing project: providing services to taxonomists for standard genome sequencing and annotation.</title>
        <authorList>
            <consortium name="The Broad Institute Genomics Platform"/>
            <consortium name="The Broad Institute Genome Sequencing Center for Infectious Disease"/>
            <person name="Wu L."/>
            <person name="Ma J."/>
        </authorList>
    </citation>
    <scope>NUCLEOTIDE SEQUENCE [LARGE SCALE GENOMIC DNA]</scope>
    <source>
        <strain evidence="3">CCUG 55074</strain>
    </source>
</reference>
<name>A0ABW3SWB5_9CAUL</name>
<evidence type="ECO:0000259" key="1">
    <source>
        <dbReference type="Pfam" id="PF02036"/>
    </source>
</evidence>
<feature type="domain" description="SCP2" evidence="1">
    <location>
        <begin position="22"/>
        <end position="92"/>
    </location>
</feature>
<dbReference type="EMBL" id="JBHTLQ010000002">
    <property type="protein sequence ID" value="MFD1189219.1"/>
    <property type="molecule type" value="Genomic_DNA"/>
</dbReference>
<dbReference type="Proteomes" id="UP001597216">
    <property type="component" value="Unassembled WGS sequence"/>
</dbReference>
<comment type="caution">
    <text evidence="2">The sequence shown here is derived from an EMBL/GenBank/DDBJ whole genome shotgun (WGS) entry which is preliminary data.</text>
</comment>
<gene>
    <name evidence="2" type="ORF">ACFQ27_01390</name>
</gene>
<proteinExistence type="predicted"/>
<keyword evidence="3" id="KW-1185">Reference proteome</keyword>